<evidence type="ECO:0000256" key="1">
    <source>
        <dbReference type="SAM" id="MobiDB-lite"/>
    </source>
</evidence>
<feature type="region of interest" description="Disordered" evidence="1">
    <location>
        <begin position="1"/>
        <end position="25"/>
    </location>
</feature>
<comment type="caution">
    <text evidence="2">The sequence shown here is derived from an EMBL/GenBank/DDBJ whole genome shotgun (WGS) entry which is preliminary data.</text>
</comment>
<dbReference type="STRING" id="83656.B1H18_16775"/>
<dbReference type="EMBL" id="MVFC01000012">
    <property type="protein sequence ID" value="OON78429.1"/>
    <property type="molecule type" value="Genomic_DNA"/>
</dbReference>
<gene>
    <name evidence="2" type="ORF">B1H18_16775</name>
</gene>
<evidence type="ECO:0000313" key="2">
    <source>
        <dbReference type="EMBL" id="OON78429.1"/>
    </source>
</evidence>
<name>A0A1V4A7I5_9ACTN</name>
<evidence type="ECO:0000313" key="3">
    <source>
        <dbReference type="Proteomes" id="UP000190539"/>
    </source>
</evidence>
<dbReference type="Gene3D" id="3.40.50.1820">
    <property type="entry name" value="alpha/beta hydrolase"/>
    <property type="match status" value="1"/>
</dbReference>
<evidence type="ECO:0008006" key="4">
    <source>
        <dbReference type="Google" id="ProtNLM"/>
    </source>
</evidence>
<dbReference type="AlphaFoldDB" id="A0A1V4A7I5"/>
<dbReference type="RefSeq" id="WP_077968934.1">
    <property type="nucleotide sequence ID" value="NZ_CP045178.1"/>
</dbReference>
<feature type="compositionally biased region" description="Basic and acidic residues" evidence="1">
    <location>
        <begin position="1"/>
        <end position="11"/>
    </location>
</feature>
<organism evidence="2 3">
    <name type="scientific">Streptomyces tsukubensis</name>
    <dbReference type="NCBI Taxonomy" id="83656"/>
    <lineage>
        <taxon>Bacteria</taxon>
        <taxon>Bacillati</taxon>
        <taxon>Actinomycetota</taxon>
        <taxon>Actinomycetes</taxon>
        <taxon>Kitasatosporales</taxon>
        <taxon>Streptomycetaceae</taxon>
        <taxon>Streptomyces</taxon>
    </lineage>
</organism>
<proteinExistence type="predicted"/>
<reference evidence="2 3" key="1">
    <citation type="submission" date="2017-02" db="EMBL/GenBank/DDBJ databases">
        <title>Draft Genome Sequence of Streptomyces tsukubaensis F601, a Producer of the immunosuppressant tacrolimus FK506.</title>
        <authorList>
            <person name="Zong G."/>
            <person name="Zhong C."/>
            <person name="Fu J."/>
            <person name="Qin R."/>
            <person name="Cao G."/>
        </authorList>
    </citation>
    <scope>NUCLEOTIDE SEQUENCE [LARGE SCALE GENOMIC DNA]</scope>
    <source>
        <strain evidence="2 3">F601</strain>
    </source>
</reference>
<sequence length="60" mass="6951">MTVDPAKDRAKPHSQSPRSWAERTHNITRYTRMARGGHFAAHEEPGLLAHDLTEFFRAHR</sequence>
<dbReference type="SUPFAM" id="SSF53474">
    <property type="entry name" value="alpha/beta-Hydrolases"/>
    <property type="match status" value="1"/>
</dbReference>
<keyword evidence="3" id="KW-1185">Reference proteome</keyword>
<protein>
    <recommendedName>
        <fullName evidence="4">Epoxide hydrolase</fullName>
    </recommendedName>
</protein>
<dbReference type="InterPro" id="IPR029058">
    <property type="entry name" value="AB_hydrolase_fold"/>
</dbReference>
<dbReference type="Proteomes" id="UP000190539">
    <property type="component" value="Unassembled WGS sequence"/>
</dbReference>
<accession>A0A1V4A7I5</accession>